<organism evidence="2 3">
    <name type="scientific">Deinococcus reticulitermitis</name>
    <dbReference type="NCBI Taxonomy" id="856736"/>
    <lineage>
        <taxon>Bacteria</taxon>
        <taxon>Thermotogati</taxon>
        <taxon>Deinococcota</taxon>
        <taxon>Deinococci</taxon>
        <taxon>Deinococcales</taxon>
        <taxon>Deinococcaceae</taxon>
        <taxon>Deinococcus</taxon>
    </lineage>
</organism>
<accession>A0A1H6WDC6</accession>
<evidence type="ECO:0000313" key="3">
    <source>
        <dbReference type="Proteomes" id="UP000199223"/>
    </source>
</evidence>
<name>A0A1H6WDC6_9DEIO</name>
<evidence type="ECO:0000313" key="2">
    <source>
        <dbReference type="EMBL" id="SEJ10532.1"/>
    </source>
</evidence>
<dbReference type="Proteomes" id="UP000199223">
    <property type="component" value="Unassembled WGS sequence"/>
</dbReference>
<evidence type="ECO:0008006" key="4">
    <source>
        <dbReference type="Google" id="ProtNLM"/>
    </source>
</evidence>
<dbReference type="STRING" id="856736.SAMN04488058_10413"/>
<dbReference type="OrthoDB" id="69927at2"/>
<dbReference type="RefSeq" id="WP_092263800.1">
    <property type="nucleotide sequence ID" value="NZ_FNZA01000004.1"/>
</dbReference>
<protein>
    <recommendedName>
        <fullName evidence="4">Lipoprotein</fullName>
    </recommendedName>
</protein>
<feature type="signal peptide" evidence="1">
    <location>
        <begin position="1"/>
        <end position="26"/>
    </location>
</feature>
<dbReference type="EMBL" id="FNZA01000004">
    <property type="protein sequence ID" value="SEJ10532.1"/>
    <property type="molecule type" value="Genomic_DNA"/>
</dbReference>
<keyword evidence="1" id="KW-0732">Signal</keyword>
<dbReference type="PROSITE" id="PS51257">
    <property type="entry name" value="PROKAR_LIPOPROTEIN"/>
    <property type="match status" value="1"/>
</dbReference>
<sequence>MTRARTALLAAALPLTLASCAPAVNAVNRLNAGERLPASAPLAAGQTWQVDASTVGLPRFASVRIVELFQPSAGLYSNLDAAALQVAQQGRVRADVPLQNAISYSPLAREVRVYWNELGTDYVCRAPQVPLDLASNPTPLRGELRASGDVIGGCTVTLAR</sequence>
<dbReference type="AlphaFoldDB" id="A0A1H6WDC6"/>
<feature type="chain" id="PRO_5011547877" description="Lipoprotein" evidence="1">
    <location>
        <begin position="27"/>
        <end position="160"/>
    </location>
</feature>
<keyword evidence="3" id="KW-1185">Reference proteome</keyword>
<evidence type="ECO:0000256" key="1">
    <source>
        <dbReference type="SAM" id="SignalP"/>
    </source>
</evidence>
<proteinExistence type="predicted"/>
<reference evidence="3" key="1">
    <citation type="submission" date="2016-10" db="EMBL/GenBank/DDBJ databases">
        <authorList>
            <person name="Varghese N."/>
            <person name="Submissions S."/>
        </authorList>
    </citation>
    <scope>NUCLEOTIDE SEQUENCE [LARGE SCALE GENOMIC DNA]</scope>
    <source>
        <strain evidence="3">CGMCC 1.10218</strain>
    </source>
</reference>
<gene>
    <name evidence="2" type="ORF">SAMN04488058_10413</name>
</gene>